<sequence>MKANAVKQDAVKSSGNRAPFFSNTKADSFFASSDLNTEMSVQMQSEEEEEPVQTQRIGSVQFQEEEEVVQTLSEEEEEAVQPKMQSAKSGHQIQQTARSGFMGSPVTYPFFHQIQSSFGKHDISGIQSYRDSNAGNANRKMGSLAYAAGNKVAFRNSPTLHTAAHEAAHVVQQRKGVSLKSGIGKPGDSYEQHADAVADRVVQGKSAESILSTIPGGTNASSGSIQFAVESGSDWLGEFWDAYVFPGHQPGTDQGGRDVGRQVRSFQRLSNRSSHEEGGQTIIDVNDRGLTGGQRLDDTEQIAGPAASGPRQWTIDLTTHELFDPQPALADVIQNAIGDCYLLATLQGMASRGGGRTQLVNAVSESGNGFNVEFYRIKIVGNKALVDPNSRIRVSLSRNHNPNGVELREKTGTMTQAQARELVQNSSYASQVQAGDSFDVNWTKRIVWPWAIERAYAAVAGGFNRIEGGFSALPIMALTGEIPFQVFDLTSYSLAQLANVLTILNNATDNDTIVTSWTYDTLNTIYNTSFIVDSADRRRGIRLIGNDSVTTAWIPWREIANYISDFIILDPFGPLNGRPVLTTKADHPNWIQAIINASATPGAIISGTLSTICLGQGLLLAPAHIYSITSLSAAGAQTSNPWSILHPGLVSPAQLRKAFGRLTFKP</sequence>
<dbReference type="PROSITE" id="PS50203">
    <property type="entry name" value="CALPAIN_CAT"/>
    <property type="match status" value="1"/>
</dbReference>
<evidence type="ECO:0000313" key="5">
    <source>
        <dbReference type="Proteomes" id="UP000032544"/>
    </source>
</evidence>
<dbReference type="RefSeq" id="WP_045029684.1">
    <property type="nucleotide sequence ID" value="NZ_JRHC01000002.1"/>
</dbReference>
<dbReference type="AlphaFoldDB" id="A0A0D8JB70"/>
<dbReference type="SUPFAM" id="SSF54001">
    <property type="entry name" value="Cysteine proteinases"/>
    <property type="match status" value="1"/>
</dbReference>
<proteinExistence type="predicted"/>
<dbReference type="Proteomes" id="UP000032544">
    <property type="component" value="Unassembled WGS sequence"/>
</dbReference>
<dbReference type="InterPro" id="IPR001300">
    <property type="entry name" value="Peptidase_C2_calpain_cat"/>
</dbReference>
<feature type="region of interest" description="Disordered" evidence="2">
    <location>
        <begin position="267"/>
        <end position="290"/>
    </location>
</feature>
<dbReference type="EMBL" id="JRHC01000002">
    <property type="protein sequence ID" value="KJF43756.1"/>
    <property type="molecule type" value="Genomic_DNA"/>
</dbReference>
<evidence type="ECO:0000256" key="1">
    <source>
        <dbReference type="PROSITE-ProRule" id="PRU00239"/>
    </source>
</evidence>
<dbReference type="GO" id="GO:0006508">
    <property type="term" value="P:proteolysis"/>
    <property type="evidence" value="ECO:0007669"/>
    <property type="project" value="InterPro"/>
</dbReference>
<dbReference type="InterPro" id="IPR025295">
    <property type="entry name" value="eCIS_core_dom"/>
</dbReference>
<comment type="caution">
    <text evidence="4">The sequence shown here is derived from an EMBL/GenBank/DDBJ whole genome shotgun (WGS) entry which is preliminary data.</text>
</comment>
<feature type="domain" description="Calpain catalytic" evidence="3">
    <location>
        <begin position="331"/>
        <end position="590"/>
    </location>
</feature>
<name>A0A0D8JB70_9BACT</name>
<dbReference type="GO" id="GO:0004198">
    <property type="term" value="F:calcium-dependent cysteine-type endopeptidase activity"/>
    <property type="evidence" value="ECO:0007669"/>
    <property type="project" value="InterPro"/>
</dbReference>
<comment type="caution">
    <text evidence="1">Lacks conserved residue(s) required for the propagation of feature annotation.</text>
</comment>
<dbReference type="OrthoDB" id="292792at2"/>
<evidence type="ECO:0000313" key="4">
    <source>
        <dbReference type="EMBL" id="KJF43756.1"/>
    </source>
</evidence>
<organism evidence="4 5">
    <name type="scientific">Draconibacterium sediminis</name>
    <dbReference type="NCBI Taxonomy" id="1544798"/>
    <lineage>
        <taxon>Bacteria</taxon>
        <taxon>Pseudomonadati</taxon>
        <taxon>Bacteroidota</taxon>
        <taxon>Bacteroidia</taxon>
        <taxon>Marinilabiliales</taxon>
        <taxon>Prolixibacteraceae</taxon>
        <taxon>Draconibacterium</taxon>
    </lineage>
</organism>
<accession>A0A0D8JB70</accession>
<dbReference type="InterPro" id="IPR038765">
    <property type="entry name" value="Papain-like_cys_pep_sf"/>
</dbReference>
<keyword evidence="5" id="KW-1185">Reference proteome</keyword>
<protein>
    <recommendedName>
        <fullName evidence="3">Calpain catalytic domain-containing protein</fullName>
    </recommendedName>
</protein>
<dbReference type="STRING" id="1544798.LH29_11780"/>
<evidence type="ECO:0000259" key="3">
    <source>
        <dbReference type="PROSITE" id="PS50203"/>
    </source>
</evidence>
<gene>
    <name evidence="4" type="ORF">LH29_11780</name>
</gene>
<reference evidence="4 5" key="1">
    <citation type="submission" date="2014-09" db="EMBL/GenBank/DDBJ databases">
        <title>Draft Genome Sequence of Draconibacterium sp. JN14CK-3.</title>
        <authorList>
            <person name="Dong C."/>
            <person name="Lai Q."/>
            <person name="Shao Z."/>
        </authorList>
    </citation>
    <scope>NUCLEOTIDE SEQUENCE [LARGE SCALE GENOMIC DNA]</scope>
    <source>
        <strain evidence="4 5">JN14CK-3</strain>
    </source>
</reference>
<dbReference type="Pfam" id="PF13699">
    <property type="entry name" value="eCIS_core"/>
    <property type="match status" value="1"/>
</dbReference>
<evidence type="ECO:0000256" key="2">
    <source>
        <dbReference type="SAM" id="MobiDB-lite"/>
    </source>
</evidence>